<proteinExistence type="predicted"/>
<sequence>MRPEMIEKLDRVREKALARGVPSADVERWLAAARPCVTLAPDIDGPVVGRLGGPVLLPADAPQVPDRLRLIASLDLAAIPERATSLPLPPDGRLLLFAHIDHDEAEASGRAVYVPAGTPVEERHGGDGGTWGHPLNDMDSLLQGDLRLGHDVSLPDNSVLFDPDEHPRAADLRAAWSQVREEDWGRLAGTHLQLDGYSTDSYGEADPITGAAARAALAAGKAVPGTAGPWEQPGPEDWALLAQWSGHIDGYVYWPIARKDVAARQFDRAGVLGFFEGPL</sequence>
<reference evidence="1 2" key="1">
    <citation type="journal article" date="2016" name="Arch. Microbiol.">
        <title>Streptomyces zhihengii sp. nov., isolated from rhizospheric soil of Psammosilene tunicoides.</title>
        <authorList>
            <person name="Huang M.J."/>
            <person name="Fei J.J."/>
            <person name="Salam N."/>
            <person name="Kim C.J."/>
            <person name="Hozzein W.N."/>
            <person name="Xiao M."/>
            <person name="Huang H.Q."/>
            <person name="Li W.J."/>
        </authorList>
    </citation>
    <scope>NUCLEOTIDE SEQUENCE [LARGE SCALE GENOMIC DNA]</scope>
    <source>
        <strain evidence="1 2">YIM T102</strain>
    </source>
</reference>
<protein>
    <submittedName>
        <fullName evidence="1">DUF1963 domain-containing protein</fullName>
    </submittedName>
</protein>
<comment type="caution">
    <text evidence="1">The sequence shown here is derived from an EMBL/GenBank/DDBJ whole genome shotgun (WGS) entry which is preliminary data.</text>
</comment>
<dbReference type="InterPro" id="IPR015315">
    <property type="entry name" value="DUF1963"/>
</dbReference>
<dbReference type="SUPFAM" id="SSF103032">
    <property type="entry name" value="Hypothetical protein YwqG"/>
    <property type="match status" value="1"/>
</dbReference>
<name>A0ABS2UJ33_9ACTN</name>
<dbReference type="Pfam" id="PF09234">
    <property type="entry name" value="DUF1963"/>
    <property type="match status" value="1"/>
</dbReference>
<dbReference type="EMBL" id="JAFEJA010000001">
    <property type="protein sequence ID" value="MBM9617574.1"/>
    <property type="molecule type" value="Genomic_DNA"/>
</dbReference>
<dbReference type="Proteomes" id="UP000664109">
    <property type="component" value="Unassembled WGS sequence"/>
</dbReference>
<keyword evidence="2" id="KW-1185">Reference proteome</keyword>
<organism evidence="1 2">
    <name type="scientific">Streptomyces zhihengii</name>
    <dbReference type="NCBI Taxonomy" id="1818004"/>
    <lineage>
        <taxon>Bacteria</taxon>
        <taxon>Bacillati</taxon>
        <taxon>Actinomycetota</taxon>
        <taxon>Actinomycetes</taxon>
        <taxon>Kitasatosporales</taxon>
        <taxon>Streptomycetaceae</taxon>
        <taxon>Streptomyces</taxon>
    </lineage>
</organism>
<evidence type="ECO:0000313" key="2">
    <source>
        <dbReference type="Proteomes" id="UP000664109"/>
    </source>
</evidence>
<dbReference type="InterPro" id="IPR035948">
    <property type="entry name" value="YwqG-like_sf"/>
</dbReference>
<gene>
    <name evidence="1" type="ORF">JE024_02255</name>
</gene>
<dbReference type="RefSeq" id="WP_205371933.1">
    <property type="nucleotide sequence ID" value="NZ_JAFEJA010000001.1"/>
</dbReference>
<accession>A0ABS2UJ33</accession>
<dbReference type="Gene3D" id="2.30.320.10">
    <property type="entry name" value="YwqG-like"/>
    <property type="match status" value="1"/>
</dbReference>
<evidence type="ECO:0000313" key="1">
    <source>
        <dbReference type="EMBL" id="MBM9617574.1"/>
    </source>
</evidence>